<gene>
    <name evidence="9" type="ORF">WJX81_003535</name>
</gene>
<dbReference type="PANTHER" id="PTHR11229">
    <property type="entry name" value="50S RIBOSOMAL PROTEIN L3"/>
    <property type="match status" value="1"/>
</dbReference>
<dbReference type="GO" id="GO:0005840">
    <property type="term" value="C:ribosome"/>
    <property type="evidence" value="ECO:0007669"/>
    <property type="project" value="UniProtKB-KW"/>
</dbReference>
<evidence type="ECO:0000313" key="10">
    <source>
        <dbReference type="Proteomes" id="UP001445335"/>
    </source>
</evidence>
<evidence type="ECO:0000313" key="9">
    <source>
        <dbReference type="EMBL" id="KAK9827647.1"/>
    </source>
</evidence>
<proteinExistence type="inferred from homology"/>
<dbReference type="InterPro" id="IPR019927">
    <property type="entry name" value="Ribosomal_uL3_bac/org-type"/>
</dbReference>
<dbReference type="NCBIfam" id="TIGR03625">
    <property type="entry name" value="L3_bact"/>
    <property type="match status" value="1"/>
</dbReference>
<dbReference type="GO" id="GO:0019843">
    <property type="term" value="F:rRNA binding"/>
    <property type="evidence" value="ECO:0007669"/>
    <property type="project" value="UniProtKB-KW"/>
</dbReference>
<evidence type="ECO:0000256" key="1">
    <source>
        <dbReference type="ARBA" id="ARBA00006540"/>
    </source>
</evidence>
<dbReference type="GO" id="GO:0006412">
    <property type="term" value="P:translation"/>
    <property type="evidence" value="ECO:0007669"/>
    <property type="project" value="InterPro"/>
</dbReference>
<reference evidence="9 10" key="1">
    <citation type="journal article" date="2024" name="Nat. Commun.">
        <title>Phylogenomics reveals the evolutionary origins of lichenization in chlorophyte algae.</title>
        <authorList>
            <person name="Puginier C."/>
            <person name="Libourel C."/>
            <person name="Otte J."/>
            <person name="Skaloud P."/>
            <person name="Haon M."/>
            <person name="Grisel S."/>
            <person name="Petersen M."/>
            <person name="Berrin J.G."/>
            <person name="Delaux P.M."/>
            <person name="Dal Grande F."/>
            <person name="Keller J."/>
        </authorList>
    </citation>
    <scope>NUCLEOTIDE SEQUENCE [LARGE SCALE GENOMIC DNA]</scope>
    <source>
        <strain evidence="9 10">SAG 245.80</strain>
    </source>
</reference>
<evidence type="ECO:0000256" key="2">
    <source>
        <dbReference type="ARBA" id="ARBA00022730"/>
    </source>
</evidence>
<dbReference type="GO" id="GO:1990904">
    <property type="term" value="C:ribonucleoprotein complex"/>
    <property type="evidence" value="ECO:0007669"/>
    <property type="project" value="UniProtKB-KW"/>
</dbReference>
<dbReference type="SUPFAM" id="SSF50447">
    <property type="entry name" value="Translation proteins"/>
    <property type="match status" value="1"/>
</dbReference>
<dbReference type="InterPro" id="IPR009000">
    <property type="entry name" value="Transl_B-barrel_sf"/>
</dbReference>
<accession>A0AAW1R1R8</accession>
<dbReference type="Gene3D" id="2.40.30.10">
    <property type="entry name" value="Translation factors"/>
    <property type="match status" value="1"/>
</dbReference>
<organism evidence="9 10">
    <name type="scientific">Elliptochloris bilobata</name>
    <dbReference type="NCBI Taxonomy" id="381761"/>
    <lineage>
        <taxon>Eukaryota</taxon>
        <taxon>Viridiplantae</taxon>
        <taxon>Chlorophyta</taxon>
        <taxon>core chlorophytes</taxon>
        <taxon>Trebouxiophyceae</taxon>
        <taxon>Trebouxiophyceae incertae sedis</taxon>
        <taxon>Elliptochloris clade</taxon>
        <taxon>Elliptochloris</taxon>
    </lineage>
</organism>
<evidence type="ECO:0000256" key="4">
    <source>
        <dbReference type="ARBA" id="ARBA00022980"/>
    </source>
</evidence>
<dbReference type="PROSITE" id="PS00474">
    <property type="entry name" value="RIBOSOMAL_L3"/>
    <property type="match status" value="1"/>
</dbReference>
<dbReference type="Pfam" id="PF00297">
    <property type="entry name" value="Ribosomal_L3"/>
    <property type="match status" value="1"/>
</dbReference>
<evidence type="ECO:0000256" key="5">
    <source>
        <dbReference type="ARBA" id="ARBA00023274"/>
    </source>
</evidence>
<comment type="caution">
    <text evidence="9">The sequence shown here is derived from an EMBL/GenBank/DDBJ whole genome shotgun (WGS) entry which is preliminary data.</text>
</comment>
<keyword evidence="4 7" id="KW-0689">Ribosomal protein</keyword>
<dbReference type="PANTHER" id="PTHR11229:SF16">
    <property type="entry name" value="LARGE RIBOSOMAL SUBUNIT PROTEIN UL3C"/>
    <property type="match status" value="1"/>
</dbReference>
<feature type="region of interest" description="Disordered" evidence="8">
    <location>
        <begin position="58"/>
        <end position="80"/>
    </location>
</feature>
<evidence type="ECO:0000256" key="6">
    <source>
        <dbReference type="ARBA" id="ARBA00035213"/>
    </source>
</evidence>
<evidence type="ECO:0000256" key="7">
    <source>
        <dbReference type="RuleBase" id="RU003905"/>
    </source>
</evidence>
<evidence type="ECO:0000256" key="8">
    <source>
        <dbReference type="SAM" id="MobiDB-lite"/>
    </source>
</evidence>
<dbReference type="GO" id="GO:0003735">
    <property type="term" value="F:structural constituent of ribosome"/>
    <property type="evidence" value="ECO:0007669"/>
    <property type="project" value="InterPro"/>
</dbReference>
<name>A0AAW1R1R8_9CHLO</name>
<feature type="compositionally biased region" description="Basic residues" evidence="8">
    <location>
        <begin position="58"/>
        <end position="68"/>
    </location>
</feature>
<dbReference type="EMBL" id="JALJOU010000056">
    <property type="protein sequence ID" value="KAK9827647.1"/>
    <property type="molecule type" value="Genomic_DNA"/>
</dbReference>
<dbReference type="AlphaFoldDB" id="A0AAW1R1R8"/>
<dbReference type="FunFam" id="2.40.30.10:FF:000065">
    <property type="entry name" value="50S ribosomal protein L3, chloroplastic"/>
    <property type="match status" value="1"/>
</dbReference>
<keyword evidence="3" id="KW-0694">RNA-binding</keyword>
<dbReference type="InterPro" id="IPR019926">
    <property type="entry name" value="Ribosomal_uL3_CS"/>
</dbReference>
<comment type="similarity">
    <text evidence="1 7">Belongs to the universal ribosomal protein uL3 family.</text>
</comment>
<keyword evidence="5 7" id="KW-0687">Ribonucleoprotein</keyword>
<dbReference type="Proteomes" id="UP001445335">
    <property type="component" value="Unassembled WGS sequence"/>
</dbReference>
<sequence length="150" mass="16335">MRKLREFRLASVEGYEPGQQLKADELFKVGDFVDVAGTSVGKGFQGTIKRWNHKRGLMTHGSKSHRQHGSIGSSATPSRVLPGLKMAGQMGNKRKTLRNLQVLMVDTEESAIVVKGSIPGKPGGLVEITPHKIACTAVQQLHLAGARQRR</sequence>
<keyword evidence="10" id="KW-1185">Reference proteome</keyword>
<dbReference type="InterPro" id="IPR000597">
    <property type="entry name" value="Ribosomal_uL3"/>
</dbReference>
<protein>
    <recommendedName>
        <fullName evidence="6">Large ribosomal subunit protein uL3c</fullName>
    </recommendedName>
</protein>
<keyword evidence="2" id="KW-0699">rRNA-binding</keyword>
<evidence type="ECO:0000256" key="3">
    <source>
        <dbReference type="ARBA" id="ARBA00022884"/>
    </source>
</evidence>